<dbReference type="AlphaFoldDB" id="I3SKW6"/>
<protein>
    <submittedName>
        <fullName evidence="1">Uncharacterized protein</fullName>
    </submittedName>
</protein>
<accession>I3SKW6</accession>
<dbReference type="EMBL" id="BT141114">
    <property type="protein sequence ID" value="AFK40908.1"/>
    <property type="molecule type" value="mRNA"/>
</dbReference>
<sequence length="91" mass="10599">MTGIRHSIVKIVDQGSLSLHIFKIEVPATNTSFVFIYLTLIKSACSLDWTTNRYNTIITITRIFKGVLLWEMLSTSTWGKQIEYYFIFCIR</sequence>
<reference evidence="1" key="1">
    <citation type="submission" date="2012-05" db="EMBL/GenBank/DDBJ databases">
        <authorList>
            <person name="Krishnakumar V."/>
            <person name="Cheung F."/>
            <person name="Xiao Y."/>
            <person name="Chan A."/>
            <person name="Moskal W.A."/>
            <person name="Town C.D."/>
        </authorList>
    </citation>
    <scope>NUCLEOTIDE SEQUENCE</scope>
</reference>
<evidence type="ECO:0000313" key="1">
    <source>
        <dbReference type="EMBL" id="AFK40908.1"/>
    </source>
</evidence>
<name>I3SKW6_MEDTR</name>
<organism evidence="1">
    <name type="scientific">Medicago truncatula</name>
    <name type="common">Barrel medic</name>
    <name type="synonym">Medicago tribuloides</name>
    <dbReference type="NCBI Taxonomy" id="3880"/>
    <lineage>
        <taxon>Eukaryota</taxon>
        <taxon>Viridiplantae</taxon>
        <taxon>Streptophyta</taxon>
        <taxon>Embryophyta</taxon>
        <taxon>Tracheophyta</taxon>
        <taxon>Spermatophyta</taxon>
        <taxon>Magnoliopsida</taxon>
        <taxon>eudicotyledons</taxon>
        <taxon>Gunneridae</taxon>
        <taxon>Pentapetalae</taxon>
        <taxon>rosids</taxon>
        <taxon>fabids</taxon>
        <taxon>Fabales</taxon>
        <taxon>Fabaceae</taxon>
        <taxon>Papilionoideae</taxon>
        <taxon>50 kb inversion clade</taxon>
        <taxon>NPAAA clade</taxon>
        <taxon>Hologalegina</taxon>
        <taxon>IRL clade</taxon>
        <taxon>Trifolieae</taxon>
        <taxon>Medicago</taxon>
    </lineage>
</organism>
<proteinExistence type="evidence at transcript level"/>